<reference evidence="1 2" key="2">
    <citation type="journal article" date="2019" name="G3 (Bethesda)">
        <title>Hybrid Assembly of the Genome of the Entomopathogenic Nematode Steinernema carpocapsae Identifies the X-Chromosome.</title>
        <authorList>
            <person name="Serra L."/>
            <person name="Macchietto M."/>
            <person name="Macias-Munoz A."/>
            <person name="McGill C.J."/>
            <person name="Rodriguez I.M."/>
            <person name="Rodriguez B."/>
            <person name="Murad R."/>
            <person name="Mortazavi A."/>
        </authorList>
    </citation>
    <scope>NUCLEOTIDE SEQUENCE [LARGE SCALE GENOMIC DNA]</scope>
    <source>
        <strain evidence="1 2">ALL</strain>
    </source>
</reference>
<sequence length="165" mass="18840">MGTPPGSRFSCVTLDSVNVSAIRGLETYDLSIVCERFTTSKLKSHEELEYRRLDSKEKLITQYMKVSFAFRRCGNRTGFRTTGSGYQAGVICSLTRKNCYHLKSAMEGYIMKPSSQCSVYGLEDCQNRHKAVHQRPKKRLNDRRSVECPALKSIMDSRPKKKEVL</sequence>
<comment type="caution">
    <text evidence="1">The sequence shown here is derived from an EMBL/GenBank/DDBJ whole genome shotgun (WGS) entry which is preliminary data.</text>
</comment>
<dbReference type="Proteomes" id="UP000298663">
    <property type="component" value="Unassembled WGS sequence"/>
</dbReference>
<keyword evidence="2" id="KW-1185">Reference proteome</keyword>
<reference evidence="1 2" key="1">
    <citation type="journal article" date="2015" name="Genome Biol.">
        <title>Comparative genomics of Steinernema reveals deeply conserved gene regulatory networks.</title>
        <authorList>
            <person name="Dillman A.R."/>
            <person name="Macchietto M."/>
            <person name="Porter C.F."/>
            <person name="Rogers A."/>
            <person name="Williams B."/>
            <person name="Antoshechkin I."/>
            <person name="Lee M.M."/>
            <person name="Goodwin Z."/>
            <person name="Lu X."/>
            <person name="Lewis E.E."/>
            <person name="Goodrich-Blair H."/>
            <person name="Stock S.P."/>
            <person name="Adams B.J."/>
            <person name="Sternberg P.W."/>
            <person name="Mortazavi A."/>
        </authorList>
    </citation>
    <scope>NUCLEOTIDE SEQUENCE [LARGE SCALE GENOMIC DNA]</scope>
    <source>
        <strain evidence="1 2">ALL</strain>
    </source>
</reference>
<dbReference type="OrthoDB" id="10263226at2759"/>
<evidence type="ECO:0000313" key="2">
    <source>
        <dbReference type="Proteomes" id="UP000298663"/>
    </source>
</evidence>
<evidence type="ECO:0000313" key="1">
    <source>
        <dbReference type="EMBL" id="TMS32972.1"/>
    </source>
</evidence>
<accession>A0A4U8UJ53</accession>
<organism evidence="1 2">
    <name type="scientific">Steinernema carpocapsae</name>
    <name type="common">Entomopathogenic nematode</name>
    <dbReference type="NCBI Taxonomy" id="34508"/>
    <lineage>
        <taxon>Eukaryota</taxon>
        <taxon>Metazoa</taxon>
        <taxon>Ecdysozoa</taxon>
        <taxon>Nematoda</taxon>
        <taxon>Chromadorea</taxon>
        <taxon>Rhabditida</taxon>
        <taxon>Tylenchina</taxon>
        <taxon>Panagrolaimomorpha</taxon>
        <taxon>Strongyloidoidea</taxon>
        <taxon>Steinernematidae</taxon>
        <taxon>Steinernema</taxon>
    </lineage>
</organism>
<gene>
    <name evidence="1" type="ORF">L596_000757</name>
</gene>
<name>A0A4U8UJ53_STECR</name>
<protein>
    <submittedName>
        <fullName evidence="1">Uncharacterized protein</fullName>
    </submittedName>
</protein>
<dbReference type="AlphaFoldDB" id="A0A4U8UJ53"/>
<dbReference type="EMBL" id="AZBU02000001">
    <property type="protein sequence ID" value="TMS32972.1"/>
    <property type="molecule type" value="Genomic_DNA"/>
</dbReference>
<proteinExistence type="predicted"/>